<evidence type="ECO:0000313" key="4">
    <source>
        <dbReference type="Proteomes" id="UP000187266"/>
    </source>
</evidence>
<dbReference type="InterPro" id="IPR043504">
    <property type="entry name" value="Peptidase_S1_PA_chymotrypsin"/>
</dbReference>
<sequence>MTRWIAAYFFVMMAWTGAALAQTGSWIQIEARPTLRQAEDRARAFSSRLQDVTGHALSTGWYAIALGPYTAAEARVRLRTLRNQGAVPRDAFIADGGNFRQQFWPAGRDATTTAEASTGASTEGQVVIEPAIPEATETPGVTPEATTEAAPGTATAEVTPEATPDPEPVEETPAQARASERLLTEAERKDLQRALEWEGHYSAAIDGDFGAGTRAAMSSYQQAQGDEVTGILTIRQRTRLMDGYTSVLAELDLATVVDERAGVEVMMPTALVKFDRVEPPFVHYSAATDRDVRVLLISQPGTRQTLYGLFDIMQTLAIVPIEGERSKSGDSFVLTGQGTNLHSYTWARHDNGQIKGFALVFPPEDARVMNRVASMMRDSFASTGETVLAPAAAADAPSQIDLVSGLEVRRPTVSRSGFYVDGKGTVVTTADAVAQCSRVTIDDSFEADVTRRDETSGLAVLKPRQSLAPLAHATFTAGTPVVDSQVAVSGFSYEGALGAPTLTYGQLSELRGLAGEENIQRLEVAARSGDAGGPVFDRSGTVLGMLLARGEAERQLPEDVHFAVKPAALGKVLTDLGITTSSDSTNGVMAPEDLALLASDMTVLVSCWE</sequence>
<dbReference type="SUPFAM" id="SSF47090">
    <property type="entry name" value="PGBD-like"/>
    <property type="match status" value="1"/>
</dbReference>
<dbReference type="InterPro" id="IPR009003">
    <property type="entry name" value="Peptidase_S1_PA"/>
</dbReference>
<dbReference type="Gene3D" id="2.40.10.10">
    <property type="entry name" value="Trypsin-like serine proteases"/>
    <property type="match status" value="2"/>
</dbReference>
<dbReference type="PANTHER" id="PTHR43019:SF23">
    <property type="entry name" value="PROTEASE DO-LIKE 5, CHLOROPLASTIC"/>
    <property type="match status" value="1"/>
</dbReference>
<dbReference type="PANTHER" id="PTHR43019">
    <property type="entry name" value="SERINE ENDOPROTEASE DEGS"/>
    <property type="match status" value="1"/>
</dbReference>
<dbReference type="Proteomes" id="UP000187266">
    <property type="component" value="Chromosome"/>
</dbReference>
<keyword evidence="4" id="KW-1185">Reference proteome</keyword>
<dbReference type="Pfam" id="PF01471">
    <property type="entry name" value="PG_binding_1"/>
    <property type="match status" value="1"/>
</dbReference>
<accession>A0A2M9DE80</accession>
<dbReference type="InterPro" id="IPR036365">
    <property type="entry name" value="PGBD-like_sf"/>
</dbReference>
<dbReference type="EMBL" id="CP019124">
    <property type="protein sequence ID" value="APX89303.1"/>
    <property type="molecule type" value="Genomic_DNA"/>
</dbReference>
<feature type="chain" id="PRO_5044292428" evidence="2">
    <location>
        <begin position="22"/>
        <end position="609"/>
    </location>
</feature>
<gene>
    <name evidence="3" type="ORF">BV394_05870</name>
</gene>
<evidence type="ECO:0000313" key="3">
    <source>
        <dbReference type="EMBL" id="APX89303.1"/>
    </source>
</evidence>
<keyword evidence="2" id="KW-0732">Signal</keyword>
<dbReference type="STRING" id="1267768.BV394_05870"/>
<dbReference type="SUPFAM" id="SSF50494">
    <property type="entry name" value="Trypsin-like serine proteases"/>
    <property type="match status" value="1"/>
</dbReference>
<organism evidence="3 4">
    <name type="scientific">Brevirhabdus pacifica</name>
    <dbReference type="NCBI Taxonomy" id="1267768"/>
    <lineage>
        <taxon>Bacteria</taxon>
        <taxon>Pseudomonadati</taxon>
        <taxon>Pseudomonadota</taxon>
        <taxon>Alphaproteobacteria</taxon>
        <taxon>Rhodobacterales</taxon>
        <taxon>Paracoccaceae</taxon>
        <taxon>Brevirhabdus</taxon>
    </lineage>
</organism>
<dbReference type="InterPro" id="IPR036366">
    <property type="entry name" value="PGBDSf"/>
</dbReference>
<accession>A0A1U7DHD6</accession>
<evidence type="ECO:0000256" key="2">
    <source>
        <dbReference type="SAM" id="SignalP"/>
    </source>
</evidence>
<dbReference type="InterPro" id="IPR002477">
    <property type="entry name" value="Peptidoglycan-bd-like"/>
</dbReference>
<dbReference type="Pfam" id="PF13365">
    <property type="entry name" value="Trypsin_2"/>
    <property type="match status" value="1"/>
</dbReference>
<reference evidence="3 4" key="1">
    <citation type="submission" date="2017-01" db="EMBL/GenBank/DDBJ databases">
        <title>Genomic analysis of Xuhuaishuia manganoxidans DY6-4.</title>
        <authorList>
            <person name="Wang X."/>
        </authorList>
    </citation>
    <scope>NUCLEOTIDE SEQUENCE [LARGE SCALE GENOMIC DNA]</scope>
    <source>
        <strain evidence="3 4">DY6-4</strain>
    </source>
</reference>
<evidence type="ECO:0000256" key="1">
    <source>
        <dbReference type="SAM" id="MobiDB-lite"/>
    </source>
</evidence>
<protein>
    <submittedName>
        <fullName evidence="3">Uncharacterized protein</fullName>
    </submittedName>
</protein>
<feature type="compositionally biased region" description="Low complexity" evidence="1">
    <location>
        <begin position="136"/>
        <end position="162"/>
    </location>
</feature>
<feature type="region of interest" description="Disordered" evidence="1">
    <location>
        <begin position="136"/>
        <end position="174"/>
    </location>
</feature>
<dbReference type="AlphaFoldDB" id="A0A1U7DHD6"/>
<proteinExistence type="predicted"/>
<feature type="signal peptide" evidence="2">
    <location>
        <begin position="1"/>
        <end position="21"/>
    </location>
</feature>
<dbReference type="RefSeq" id="WP_076979326.1">
    <property type="nucleotide sequence ID" value="NZ_CP019124.1"/>
</dbReference>
<name>A0A1U7DHD6_9RHOB</name>
<dbReference type="Gene3D" id="1.10.101.10">
    <property type="entry name" value="PGBD-like superfamily/PGBD"/>
    <property type="match status" value="1"/>
</dbReference>